<dbReference type="Pfam" id="PF13976">
    <property type="entry name" value="gag_pre-integrs"/>
    <property type="match status" value="1"/>
</dbReference>
<organism evidence="2">
    <name type="scientific">Fagus sylvatica</name>
    <name type="common">Beechnut</name>
    <dbReference type="NCBI Taxonomy" id="28930"/>
    <lineage>
        <taxon>Eukaryota</taxon>
        <taxon>Viridiplantae</taxon>
        <taxon>Streptophyta</taxon>
        <taxon>Embryophyta</taxon>
        <taxon>Tracheophyta</taxon>
        <taxon>Spermatophyta</taxon>
        <taxon>Magnoliopsida</taxon>
        <taxon>eudicotyledons</taxon>
        <taxon>Gunneridae</taxon>
        <taxon>Pentapetalae</taxon>
        <taxon>rosids</taxon>
        <taxon>fabids</taxon>
        <taxon>Fagales</taxon>
        <taxon>Fagaceae</taxon>
        <taxon>Fagus</taxon>
    </lineage>
</organism>
<evidence type="ECO:0000259" key="1">
    <source>
        <dbReference type="Pfam" id="PF13976"/>
    </source>
</evidence>
<dbReference type="InterPro" id="IPR025724">
    <property type="entry name" value="GAG-pre-integrase_dom"/>
</dbReference>
<protein>
    <recommendedName>
        <fullName evidence="1">GAG-pre-integrase domain-containing protein</fullName>
    </recommendedName>
</protein>
<dbReference type="EMBL" id="OIVN01006383">
    <property type="protein sequence ID" value="SPD31995.1"/>
    <property type="molecule type" value="Genomic_DNA"/>
</dbReference>
<proteinExistence type="predicted"/>
<reference evidence="2" key="1">
    <citation type="submission" date="2018-02" db="EMBL/GenBank/DDBJ databases">
        <authorList>
            <person name="Cohen D.B."/>
            <person name="Kent A.D."/>
        </authorList>
    </citation>
    <scope>NUCLEOTIDE SEQUENCE</scope>
</reference>
<feature type="domain" description="GAG-pre-integrase" evidence="1">
    <location>
        <begin position="154"/>
        <end position="198"/>
    </location>
</feature>
<name>A0A2N9J5X0_FAGSY</name>
<dbReference type="AlphaFoldDB" id="A0A2N9J5X0"/>
<evidence type="ECO:0000313" key="2">
    <source>
        <dbReference type="EMBL" id="SPD31995.1"/>
    </source>
</evidence>
<accession>A0A2N9J5X0</accession>
<sequence>MALCDLEQRLPPKQQKDETEDVFALQLEDWDGVNHQIITWLRNTSTPSVSMEFGGYDITKDIWDMLASRYARIRWLLLKLVIKTVSEAELVSAHRERLRIHQLLMGIIDDFESDSQTEADRWDCTRKVGWLFELTSLHLPSSSVFAHPLLLLPPPSKLWHSRLGHVSLPRIKTLVSRGLLGSVSSSPFDCMPCQLGKQPALPFNNRLFFIPHVLAPHNKMDDLECKLRHILDIVRTLTMQPPLLPYSGVKLLSLQCIPSTDVHRLSY</sequence>
<gene>
    <name evidence="2" type="ORF">FSB_LOCUS59877</name>
</gene>